<dbReference type="OrthoDB" id="625021at2"/>
<name>A0A172TQ86_9BACT</name>
<gene>
    <name evidence="1" type="ORF">SY85_00685</name>
</gene>
<organism evidence="1 2">
    <name type="scientific">Flavisolibacter tropicus</name>
    <dbReference type="NCBI Taxonomy" id="1492898"/>
    <lineage>
        <taxon>Bacteria</taxon>
        <taxon>Pseudomonadati</taxon>
        <taxon>Bacteroidota</taxon>
        <taxon>Chitinophagia</taxon>
        <taxon>Chitinophagales</taxon>
        <taxon>Chitinophagaceae</taxon>
        <taxon>Flavisolibacter</taxon>
    </lineage>
</organism>
<dbReference type="InterPro" id="IPR020503">
    <property type="entry name" value="Uncharacterised_Rv2561"/>
</dbReference>
<dbReference type="PATRIC" id="fig|1492898.3.peg.150"/>
<evidence type="ECO:0000313" key="1">
    <source>
        <dbReference type="EMBL" id="ANE49239.1"/>
    </source>
</evidence>
<accession>A0A172TQ86</accession>
<dbReference type="KEGG" id="fla:SY85_00685"/>
<dbReference type="STRING" id="1492898.SY85_00685"/>
<sequence>MENKGLLFIPDISGFTRFINESEIEHSRLIIQELLELLLNANQLALEVSEIEGDAILFYKFGDAPNIKDLFKQVEKMFWAFHRHLNTYERGRFCQCRACMSAANLSLKIITHYGEFTDYSVKNFNKLIGRDVIIAHQLLKNNIEQHEYWLVTKSLLPNDPPIDLSAYLHWDKSAKQIESGEVPFYYTQLGPLKDIIPPEPLPLLDLSKKVKVLSVSQDYKTDMITLFHAAGDLRYRSQWQVGVKEIKGIEHILPRVGMRYQAVHEDEQTVVYYSSCSYHPEHIAFSETDEKKETTTYYILEKKEAKLTKLTLTLYLKKSPFTYILYQLSRKDKEATYSQSLINLEKVVEKLNQSEDGW</sequence>
<dbReference type="AlphaFoldDB" id="A0A172TQ86"/>
<evidence type="ECO:0000313" key="2">
    <source>
        <dbReference type="Proteomes" id="UP000077177"/>
    </source>
</evidence>
<protein>
    <recommendedName>
        <fullName evidence="3">DUF2652 domain-containing protein</fullName>
    </recommendedName>
</protein>
<reference evidence="1 2" key="2">
    <citation type="journal article" date="2016" name="Int. J. Syst. Evol. Microbiol.">
        <title>Flavisolibacter tropicus sp. nov., isolated from tropical soil.</title>
        <authorList>
            <person name="Lee J.J."/>
            <person name="Kang M.S."/>
            <person name="Kim G.S."/>
            <person name="Lee C.S."/>
            <person name="Lim S."/>
            <person name="Lee J."/>
            <person name="Roh S.H."/>
            <person name="Kang H."/>
            <person name="Ha J.M."/>
            <person name="Bae S."/>
            <person name="Jung H.Y."/>
            <person name="Kim M.K."/>
        </authorList>
    </citation>
    <scope>NUCLEOTIDE SEQUENCE [LARGE SCALE GENOMIC DNA]</scope>
    <source>
        <strain evidence="1 2">LCS9</strain>
    </source>
</reference>
<dbReference type="Proteomes" id="UP000077177">
    <property type="component" value="Chromosome"/>
</dbReference>
<proteinExistence type="predicted"/>
<reference evidence="2" key="1">
    <citation type="submission" date="2015-01" db="EMBL/GenBank/DDBJ databases">
        <title>Flavisolibacter sp./LCS9/ whole genome sequencing.</title>
        <authorList>
            <person name="Kim M.K."/>
            <person name="Srinivasan S."/>
            <person name="Lee J.-J."/>
        </authorList>
    </citation>
    <scope>NUCLEOTIDE SEQUENCE [LARGE SCALE GENOMIC DNA]</scope>
    <source>
        <strain evidence="2">LCS9</strain>
    </source>
</reference>
<dbReference type="EMBL" id="CP011390">
    <property type="protein sequence ID" value="ANE49239.1"/>
    <property type="molecule type" value="Genomic_DNA"/>
</dbReference>
<dbReference type="Pfam" id="PF10851">
    <property type="entry name" value="DUF2652"/>
    <property type="match status" value="1"/>
</dbReference>
<dbReference type="RefSeq" id="WP_066401312.1">
    <property type="nucleotide sequence ID" value="NZ_CP011390.1"/>
</dbReference>
<evidence type="ECO:0008006" key="3">
    <source>
        <dbReference type="Google" id="ProtNLM"/>
    </source>
</evidence>
<keyword evidence="2" id="KW-1185">Reference proteome</keyword>